<evidence type="ECO:0000313" key="4">
    <source>
        <dbReference type="EMBL" id="SNT13358.1"/>
    </source>
</evidence>
<evidence type="ECO:0000256" key="2">
    <source>
        <dbReference type="RuleBase" id="RU003749"/>
    </source>
</evidence>
<accession>A0A239K6I1</accession>
<dbReference type="InterPro" id="IPR003658">
    <property type="entry name" value="Anti-sigma_ant"/>
</dbReference>
<name>A0A239K6I1_9ACTN</name>
<dbReference type="Proteomes" id="UP000198415">
    <property type="component" value="Unassembled WGS sequence"/>
</dbReference>
<evidence type="ECO:0000259" key="3">
    <source>
        <dbReference type="PROSITE" id="PS50801"/>
    </source>
</evidence>
<organism evidence="4 5">
    <name type="scientific">Actinoplanes regularis</name>
    <dbReference type="NCBI Taxonomy" id="52697"/>
    <lineage>
        <taxon>Bacteria</taxon>
        <taxon>Bacillati</taxon>
        <taxon>Actinomycetota</taxon>
        <taxon>Actinomycetes</taxon>
        <taxon>Micromonosporales</taxon>
        <taxon>Micromonosporaceae</taxon>
        <taxon>Actinoplanes</taxon>
    </lineage>
</organism>
<dbReference type="InterPro" id="IPR002645">
    <property type="entry name" value="STAS_dom"/>
</dbReference>
<keyword evidence="5" id="KW-1185">Reference proteome</keyword>
<dbReference type="OrthoDB" id="3297400at2"/>
<dbReference type="EMBL" id="FZNR01000043">
    <property type="protein sequence ID" value="SNT13358.1"/>
    <property type="molecule type" value="Genomic_DNA"/>
</dbReference>
<proteinExistence type="inferred from homology"/>
<evidence type="ECO:0000313" key="5">
    <source>
        <dbReference type="Proteomes" id="UP000198415"/>
    </source>
</evidence>
<dbReference type="Gene3D" id="3.30.750.24">
    <property type="entry name" value="STAS domain"/>
    <property type="match status" value="1"/>
</dbReference>
<sequence>MEFGCTIGRHDDRVVIVPEGDIDAGSAAALREILRQAVESPGFAQLEVDLHQVSFLDSIGLGVFVAAHRAARARGIAFRLRDYGPVVRMLLQVTNLEQTLTGGAAGPGLR</sequence>
<reference evidence="4 5" key="1">
    <citation type="submission" date="2017-06" db="EMBL/GenBank/DDBJ databases">
        <authorList>
            <person name="Kim H.J."/>
            <person name="Triplett B.A."/>
        </authorList>
    </citation>
    <scope>NUCLEOTIDE SEQUENCE [LARGE SCALE GENOMIC DNA]</scope>
    <source>
        <strain evidence="4 5">DSM 43151</strain>
    </source>
</reference>
<evidence type="ECO:0000256" key="1">
    <source>
        <dbReference type="ARBA" id="ARBA00009013"/>
    </source>
</evidence>
<gene>
    <name evidence="4" type="ORF">SAMN06264365_1438</name>
</gene>
<dbReference type="AlphaFoldDB" id="A0A239K6I1"/>
<dbReference type="SUPFAM" id="SSF52091">
    <property type="entry name" value="SpoIIaa-like"/>
    <property type="match status" value="1"/>
</dbReference>
<dbReference type="PROSITE" id="PS50801">
    <property type="entry name" value="STAS"/>
    <property type="match status" value="1"/>
</dbReference>
<dbReference type="Pfam" id="PF01740">
    <property type="entry name" value="STAS"/>
    <property type="match status" value="1"/>
</dbReference>
<dbReference type="GO" id="GO:0043856">
    <property type="term" value="F:anti-sigma factor antagonist activity"/>
    <property type="evidence" value="ECO:0007669"/>
    <property type="project" value="InterPro"/>
</dbReference>
<dbReference type="InterPro" id="IPR036513">
    <property type="entry name" value="STAS_dom_sf"/>
</dbReference>
<comment type="similarity">
    <text evidence="1 2">Belongs to the anti-sigma-factor antagonist family.</text>
</comment>
<dbReference type="PANTHER" id="PTHR33495">
    <property type="entry name" value="ANTI-SIGMA FACTOR ANTAGONIST TM_1081-RELATED-RELATED"/>
    <property type="match status" value="1"/>
</dbReference>
<protein>
    <recommendedName>
        <fullName evidence="2">Anti-sigma factor antagonist</fullName>
    </recommendedName>
</protein>
<dbReference type="RefSeq" id="WP_089299243.1">
    <property type="nucleotide sequence ID" value="NZ_BOMU01000136.1"/>
</dbReference>
<dbReference type="PANTHER" id="PTHR33495:SF2">
    <property type="entry name" value="ANTI-SIGMA FACTOR ANTAGONIST TM_1081-RELATED"/>
    <property type="match status" value="1"/>
</dbReference>
<dbReference type="CDD" id="cd07043">
    <property type="entry name" value="STAS_anti-anti-sigma_factors"/>
    <property type="match status" value="1"/>
</dbReference>
<feature type="domain" description="STAS" evidence="3">
    <location>
        <begin position="14"/>
        <end position="110"/>
    </location>
</feature>
<dbReference type="NCBIfam" id="TIGR00377">
    <property type="entry name" value="ant_ant_sig"/>
    <property type="match status" value="1"/>
</dbReference>